<keyword evidence="2" id="KW-0540">Nuclease</keyword>
<evidence type="ECO:0000313" key="8">
    <source>
        <dbReference type="EMBL" id="BDG06060.1"/>
    </source>
</evidence>
<dbReference type="EMBL" id="AP025591">
    <property type="protein sequence ID" value="BDG06060.1"/>
    <property type="molecule type" value="Genomic_DNA"/>
</dbReference>
<evidence type="ECO:0000256" key="4">
    <source>
        <dbReference type="ARBA" id="ARBA00022801"/>
    </source>
</evidence>
<feature type="domain" description="Endoribonuclease YicC-like N-terminal" evidence="6">
    <location>
        <begin position="2"/>
        <end position="155"/>
    </location>
</feature>
<evidence type="ECO:0000259" key="6">
    <source>
        <dbReference type="Pfam" id="PF03755"/>
    </source>
</evidence>
<keyword evidence="3" id="KW-0255">Endonuclease</keyword>
<dbReference type="Pfam" id="PF08340">
    <property type="entry name" value="YicC-like_C"/>
    <property type="match status" value="1"/>
</dbReference>
<evidence type="ECO:0000313" key="9">
    <source>
        <dbReference type="Proteomes" id="UP001162891"/>
    </source>
</evidence>
<evidence type="ECO:0000256" key="1">
    <source>
        <dbReference type="ARBA" id="ARBA00001968"/>
    </source>
</evidence>
<comment type="cofactor">
    <cofactor evidence="1">
        <name>a divalent metal cation</name>
        <dbReference type="ChEBI" id="CHEBI:60240"/>
    </cofactor>
</comment>
<organism evidence="8 9">
    <name type="scientific">Anaeromyxobacter oryzae</name>
    <dbReference type="NCBI Taxonomy" id="2918170"/>
    <lineage>
        <taxon>Bacteria</taxon>
        <taxon>Pseudomonadati</taxon>
        <taxon>Myxococcota</taxon>
        <taxon>Myxococcia</taxon>
        <taxon>Myxococcales</taxon>
        <taxon>Cystobacterineae</taxon>
        <taxon>Anaeromyxobacteraceae</taxon>
        <taxon>Anaeromyxobacter</taxon>
    </lineage>
</organism>
<evidence type="ECO:0000256" key="2">
    <source>
        <dbReference type="ARBA" id="ARBA00022722"/>
    </source>
</evidence>
<dbReference type="Proteomes" id="UP001162891">
    <property type="component" value="Chromosome"/>
</dbReference>
<dbReference type="PANTHER" id="PTHR30636:SF3">
    <property type="entry name" value="UPF0701 PROTEIN YICC"/>
    <property type="match status" value="1"/>
</dbReference>
<proteinExistence type="inferred from homology"/>
<reference evidence="9" key="1">
    <citation type="journal article" date="2022" name="Int. J. Syst. Evol. Microbiol.">
        <title>Anaeromyxobacter oryzae sp. nov., Anaeromyxobacter diazotrophicus sp. nov. and Anaeromyxobacter paludicola sp. nov., isolated from paddy soils.</title>
        <authorList>
            <person name="Itoh H."/>
            <person name="Xu Z."/>
            <person name="Mise K."/>
            <person name="Masuda Y."/>
            <person name="Ushijima N."/>
            <person name="Hayakawa C."/>
            <person name="Shiratori Y."/>
            <person name="Senoo K."/>
        </authorList>
    </citation>
    <scope>NUCLEOTIDE SEQUENCE [LARGE SCALE GENOMIC DNA]</scope>
    <source>
        <strain evidence="9">Red232</strain>
    </source>
</reference>
<name>A0ABN6N217_9BACT</name>
<dbReference type="InterPro" id="IPR013551">
    <property type="entry name" value="YicC-like_C"/>
</dbReference>
<dbReference type="InterPro" id="IPR005229">
    <property type="entry name" value="YicC/YloC-like"/>
</dbReference>
<sequence>MIRSMTGFGAGRGSTSGEEIDVEVRSVNHKYCEVKARLPRELSALEQDVVRTVKERLARGGIEVSVRRATIGGAVVPQVDVALAESYARAFAEVQARVGLPGTVMLADVLAAEGVIRLAERAVDVEAAGAAVRAALAGALDAIVAMRAREGEALARDLSGRLDGIEAAVARVAELSPQIVEQQRKRLSERIAELTGGVQLDPARLVQEVALYADRTDVAEEITRLRSHVAQVRALLGGSEPAGRKLDFLVQEMHREVNTIGSKSQSAELASIVVGLKAEIERMREQVQNVE</sequence>
<comment type="similarity">
    <text evidence="5">Belongs to the YicC/YloC family.</text>
</comment>
<dbReference type="RefSeq" id="WP_248355344.1">
    <property type="nucleotide sequence ID" value="NZ_AP025591.1"/>
</dbReference>
<evidence type="ECO:0008006" key="10">
    <source>
        <dbReference type="Google" id="ProtNLM"/>
    </source>
</evidence>
<protein>
    <recommendedName>
        <fullName evidence="10">YicC family protein</fullName>
    </recommendedName>
</protein>
<dbReference type="PANTHER" id="PTHR30636">
    <property type="entry name" value="UPF0701 PROTEIN YICC"/>
    <property type="match status" value="1"/>
</dbReference>
<evidence type="ECO:0000256" key="3">
    <source>
        <dbReference type="ARBA" id="ARBA00022759"/>
    </source>
</evidence>
<dbReference type="InterPro" id="IPR013527">
    <property type="entry name" value="YicC-like_N"/>
</dbReference>
<dbReference type="Pfam" id="PF03755">
    <property type="entry name" value="YicC-like_N"/>
    <property type="match status" value="1"/>
</dbReference>
<gene>
    <name evidence="8" type="primary">yicC</name>
    <name evidence="8" type="ORF">AMOR_50560</name>
</gene>
<accession>A0ABN6N217</accession>
<keyword evidence="9" id="KW-1185">Reference proteome</keyword>
<feature type="domain" description="Endoribonuclease YicC-like C-terminal" evidence="7">
    <location>
        <begin position="173"/>
        <end position="291"/>
    </location>
</feature>
<evidence type="ECO:0000256" key="5">
    <source>
        <dbReference type="ARBA" id="ARBA00035648"/>
    </source>
</evidence>
<dbReference type="NCBIfam" id="TIGR00255">
    <property type="entry name" value="YicC/YloC family endoribonuclease"/>
    <property type="match status" value="1"/>
</dbReference>
<evidence type="ECO:0000259" key="7">
    <source>
        <dbReference type="Pfam" id="PF08340"/>
    </source>
</evidence>
<keyword evidence="4" id="KW-0378">Hydrolase</keyword>